<sequence length="240" mass="26260">MSQPPTPSLASPVQPVSPAPGQQPVRINGAQPPPMAIRPPDPAMQALIEASFRPVDIALGPPDNCMALCGAHSLEKCPTCDVDYAPLNRTSRILQTNPALRCPPPPQIVSKQMSQAITNTKEEGNTLFKGGLHDRAIQRYSMAANIAVQRPPWEAQQVMREELSTIISNRSAAFLEAGDYIAALVDAETVIQLKRHWSKGHFRKARALLRMDKYQEAKEAIQVGLSFESGNKASIPYMNM</sequence>
<dbReference type="STRING" id="599839.J4H335"/>
<feature type="region of interest" description="Disordered" evidence="3">
    <location>
        <begin position="1"/>
        <end position="36"/>
    </location>
</feature>
<dbReference type="SUPFAM" id="SSF48452">
    <property type="entry name" value="TPR-like"/>
    <property type="match status" value="1"/>
</dbReference>
<keyword evidence="2" id="KW-0802">TPR repeat</keyword>
<dbReference type="HOGENOM" id="CLU_090376_1_0_1"/>
<accession>J4H335</accession>
<evidence type="ECO:0000313" key="5">
    <source>
        <dbReference type="Proteomes" id="UP000006352"/>
    </source>
</evidence>
<dbReference type="RefSeq" id="XP_012181867.1">
    <property type="nucleotide sequence ID" value="XM_012326477.1"/>
</dbReference>
<dbReference type="Proteomes" id="UP000006352">
    <property type="component" value="Unassembled WGS sequence"/>
</dbReference>
<dbReference type="PANTHER" id="PTHR22904:SF523">
    <property type="entry name" value="STRESS-INDUCED-PHOSPHOPROTEIN 1"/>
    <property type="match status" value="1"/>
</dbReference>
<dbReference type="InParanoid" id="J4H335"/>
<dbReference type="AlphaFoldDB" id="J4H335"/>
<proteinExistence type="predicted"/>
<dbReference type="OrthoDB" id="433738at2759"/>
<dbReference type="GeneID" id="24097495"/>
<dbReference type="PANTHER" id="PTHR22904">
    <property type="entry name" value="TPR REPEAT CONTAINING PROTEIN"/>
    <property type="match status" value="1"/>
</dbReference>
<gene>
    <name evidence="4" type="ORF">FIBRA_04687</name>
</gene>
<keyword evidence="5" id="KW-1185">Reference proteome</keyword>
<reference evidence="4 5" key="1">
    <citation type="journal article" date="2012" name="Appl. Environ. Microbiol.">
        <title>Short-read sequencing for genomic analysis of the brown rot fungus Fibroporia radiculosa.</title>
        <authorList>
            <person name="Tang J.D."/>
            <person name="Perkins A.D."/>
            <person name="Sonstegard T.S."/>
            <person name="Schroeder S.G."/>
            <person name="Burgess S.C."/>
            <person name="Diehl S.V."/>
        </authorList>
    </citation>
    <scope>NUCLEOTIDE SEQUENCE [LARGE SCALE GENOMIC DNA]</scope>
    <source>
        <strain evidence="4 5">TFFH 294</strain>
    </source>
</reference>
<keyword evidence="1" id="KW-0677">Repeat</keyword>
<evidence type="ECO:0000256" key="2">
    <source>
        <dbReference type="ARBA" id="ARBA00022803"/>
    </source>
</evidence>
<dbReference type="FunCoup" id="J4H335">
    <property type="interactions" value="155"/>
</dbReference>
<dbReference type="EMBL" id="HE797086">
    <property type="protein sequence ID" value="CCM02584.1"/>
    <property type="molecule type" value="Genomic_DNA"/>
</dbReference>
<evidence type="ECO:0000256" key="3">
    <source>
        <dbReference type="SAM" id="MobiDB-lite"/>
    </source>
</evidence>
<dbReference type="InterPro" id="IPR011990">
    <property type="entry name" value="TPR-like_helical_dom_sf"/>
</dbReference>
<dbReference type="Gene3D" id="1.25.40.10">
    <property type="entry name" value="Tetratricopeptide repeat domain"/>
    <property type="match status" value="1"/>
</dbReference>
<organism evidence="4 5">
    <name type="scientific">Fibroporia radiculosa</name>
    <dbReference type="NCBI Taxonomy" id="599839"/>
    <lineage>
        <taxon>Eukaryota</taxon>
        <taxon>Fungi</taxon>
        <taxon>Dikarya</taxon>
        <taxon>Basidiomycota</taxon>
        <taxon>Agaricomycotina</taxon>
        <taxon>Agaricomycetes</taxon>
        <taxon>Polyporales</taxon>
        <taxon>Fibroporiaceae</taxon>
        <taxon>Fibroporia</taxon>
    </lineage>
</organism>
<protein>
    <submittedName>
        <fullName evidence="4">Uncharacterized protein</fullName>
    </submittedName>
</protein>
<name>J4H335_9APHY</name>
<dbReference type="GO" id="GO:0051879">
    <property type="term" value="F:Hsp90 protein binding"/>
    <property type="evidence" value="ECO:0007669"/>
    <property type="project" value="TreeGrafter"/>
</dbReference>
<evidence type="ECO:0000313" key="4">
    <source>
        <dbReference type="EMBL" id="CCM02584.1"/>
    </source>
</evidence>
<evidence type="ECO:0000256" key="1">
    <source>
        <dbReference type="ARBA" id="ARBA00022737"/>
    </source>
</evidence>